<reference evidence="3" key="3">
    <citation type="journal article" date="2005" name="Nature">
        <title>The map-based sequence of the rice genome.</title>
        <authorList>
            <consortium name="International rice genome sequencing project (IRGSP)"/>
            <person name="Matsumoto T."/>
            <person name="Wu J."/>
            <person name="Kanamori H."/>
            <person name="Katayose Y."/>
            <person name="Fujisawa M."/>
            <person name="Namiki N."/>
            <person name="Mizuno H."/>
            <person name="Yamamoto K."/>
            <person name="Antonio B.A."/>
            <person name="Baba T."/>
            <person name="Sakata K."/>
            <person name="Nagamura Y."/>
            <person name="Aoki H."/>
            <person name="Arikawa K."/>
            <person name="Arita K."/>
            <person name="Bito T."/>
            <person name="Chiden Y."/>
            <person name="Fujitsuka N."/>
            <person name="Fukunaka R."/>
            <person name="Hamada M."/>
            <person name="Harada C."/>
            <person name="Hayashi A."/>
            <person name="Hijishita S."/>
            <person name="Honda M."/>
            <person name="Hosokawa S."/>
            <person name="Ichikawa Y."/>
            <person name="Idonuma A."/>
            <person name="Iijima M."/>
            <person name="Ikeda M."/>
            <person name="Ikeno M."/>
            <person name="Ito K."/>
            <person name="Ito S."/>
            <person name="Ito T."/>
            <person name="Ito Y."/>
            <person name="Ito Y."/>
            <person name="Iwabuchi A."/>
            <person name="Kamiya K."/>
            <person name="Karasawa W."/>
            <person name="Kurita K."/>
            <person name="Katagiri S."/>
            <person name="Kikuta A."/>
            <person name="Kobayashi H."/>
            <person name="Kobayashi N."/>
            <person name="Machita K."/>
            <person name="Maehara T."/>
            <person name="Masukawa M."/>
            <person name="Mizubayashi T."/>
            <person name="Mukai Y."/>
            <person name="Nagasaki H."/>
            <person name="Nagata Y."/>
            <person name="Naito S."/>
            <person name="Nakashima M."/>
            <person name="Nakama Y."/>
            <person name="Nakamichi Y."/>
            <person name="Nakamura M."/>
            <person name="Meguro A."/>
            <person name="Negishi M."/>
            <person name="Ohta I."/>
            <person name="Ohta T."/>
            <person name="Okamoto M."/>
            <person name="Ono N."/>
            <person name="Saji S."/>
            <person name="Sakaguchi M."/>
            <person name="Sakai K."/>
            <person name="Shibata M."/>
            <person name="Shimokawa T."/>
            <person name="Song J."/>
            <person name="Takazaki Y."/>
            <person name="Terasawa K."/>
            <person name="Tsugane M."/>
            <person name="Tsuji K."/>
            <person name="Ueda S."/>
            <person name="Waki K."/>
            <person name="Yamagata H."/>
            <person name="Yamamoto M."/>
            <person name="Yamamoto S."/>
            <person name="Yamane H."/>
            <person name="Yoshiki S."/>
            <person name="Yoshihara R."/>
            <person name="Yukawa K."/>
            <person name="Zhong H."/>
            <person name="Yano M."/>
            <person name="Yuan Q."/>
            <person name="Ouyang S."/>
            <person name="Liu J."/>
            <person name="Jones K.M."/>
            <person name="Gansberger K."/>
            <person name="Moffat K."/>
            <person name="Hill J."/>
            <person name="Bera J."/>
            <person name="Fadrosh D."/>
            <person name="Jin S."/>
            <person name="Johri S."/>
            <person name="Kim M."/>
            <person name="Overton L."/>
            <person name="Reardon M."/>
            <person name="Tsitrin T."/>
            <person name="Vuong H."/>
            <person name="Weaver B."/>
            <person name="Ciecko A."/>
            <person name="Tallon L."/>
            <person name="Jackson J."/>
            <person name="Pai G."/>
            <person name="Aken S.V."/>
            <person name="Utterback T."/>
            <person name="Reidmuller S."/>
            <person name="Feldblyum T."/>
            <person name="Hsiao J."/>
            <person name="Zismann V."/>
            <person name="Iobst S."/>
            <person name="de Vazeille A.R."/>
            <person name="Buell C.R."/>
            <person name="Ying K."/>
            <person name="Li Y."/>
            <person name="Lu T."/>
            <person name="Huang Y."/>
            <person name="Zhao Q."/>
            <person name="Feng Q."/>
            <person name="Zhang L."/>
            <person name="Zhu J."/>
            <person name="Weng Q."/>
            <person name="Mu J."/>
            <person name="Lu Y."/>
            <person name="Fan D."/>
            <person name="Liu Y."/>
            <person name="Guan J."/>
            <person name="Zhang Y."/>
            <person name="Yu S."/>
            <person name="Liu X."/>
            <person name="Zhang Y."/>
            <person name="Hong G."/>
            <person name="Han B."/>
            <person name="Choisne N."/>
            <person name="Demange N."/>
            <person name="Orjeda G."/>
            <person name="Samain S."/>
            <person name="Cattolico L."/>
            <person name="Pelletier E."/>
            <person name="Couloux A."/>
            <person name="Segurens B."/>
            <person name="Wincker P."/>
            <person name="D'Hont A."/>
            <person name="Scarpelli C."/>
            <person name="Weissenbach J."/>
            <person name="Salanoubat M."/>
            <person name="Quetier F."/>
            <person name="Yu Y."/>
            <person name="Kim H.R."/>
            <person name="Rambo T."/>
            <person name="Currie J."/>
            <person name="Collura K."/>
            <person name="Luo M."/>
            <person name="Yang T."/>
            <person name="Ammiraju J.S.S."/>
            <person name="Engler F."/>
            <person name="Soderlund C."/>
            <person name="Wing R.A."/>
            <person name="Palmer L.E."/>
            <person name="de la Bastide M."/>
            <person name="Spiegel L."/>
            <person name="Nascimento L."/>
            <person name="Zutavern T."/>
            <person name="O'Shaughnessy A."/>
            <person name="Dike S."/>
            <person name="Dedhia N."/>
            <person name="Preston R."/>
            <person name="Balija V."/>
            <person name="McCombie W.R."/>
            <person name="Chow T."/>
            <person name="Chen H."/>
            <person name="Chung M."/>
            <person name="Chen C."/>
            <person name="Shaw J."/>
            <person name="Wu H."/>
            <person name="Hsiao K."/>
            <person name="Chao Y."/>
            <person name="Chu M."/>
            <person name="Cheng C."/>
            <person name="Hour A."/>
            <person name="Lee P."/>
            <person name="Lin S."/>
            <person name="Lin Y."/>
            <person name="Liou J."/>
            <person name="Liu S."/>
            <person name="Hsing Y."/>
            <person name="Raghuvanshi S."/>
            <person name="Mohanty A."/>
            <person name="Bharti A.K."/>
            <person name="Gaur A."/>
            <person name="Gupta V."/>
            <person name="Kumar D."/>
            <person name="Ravi V."/>
            <person name="Vij S."/>
            <person name="Kapur A."/>
            <person name="Khurana P."/>
            <person name="Khurana P."/>
            <person name="Khurana J.P."/>
            <person name="Tyagi A.K."/>
            <person name="Gaikwad K."/>
            <person name="Singh A."/>
            <person name="Dalal V."/>
            <person name="Srivastava S."/>
            <person name="Dixit A."/>
            <person name="Pal A.K."/>
            <person name="Ghazi I.A."/>
            <person name="Yadav M."/>
            <person name="Pandit A."/>
            <person name="Bhargava A."/>
            <person name="Sureshbabu K."/>
            <person name="Batra K."/>
            <person name="Sharma T.R."/>
            <person name="Mohapatra T."/>
            <person name="Singh N.K."/>
            <person name="Messing J."/>
            <person name="Nelson A.B."/>
            <person name="Fuks G."/>
            <person name="Kavchok S."/>
            <person name="Keizer G."/>
            <person name="Linton E."/>
            <person name="Llaca V."/>
            <person name="Song R."/>
            <person name="Tanyolac B."/>
            <person name="Young S."/>
            <person name="Ho-Il K."/>
            <person name="Hahn J.H."/>
            <person name="Sangsakoo G."/>
            <person name="Vanavichit A."/>
            <person name="de Mattos Luiz.A.T."/>
            <person name="Zimmer P.D."/>
            <person name="Malone G."/>
            <person name="Dellagostin O."/>
            <person name="de Oliveira A.C."/>
            <person name="Bevan M."/>
            <person name="Bancroft I."/>
            <person name="Minx P."/>
            <person name="Cordum H."/>
            <person name="Wilson R."/>
            <person name="Cheng Z."/>
            <person name="Jin W."/>
            <person name="Jiang J."/>
            <person name="Leong S.A."/>
            <person name="Iwama H."/>
            <person name="Gojobori T."/>
            <person name="Itoh T."/>
            <person name="Niimura Y."/>
            <person name="Fujii Y."/>
            <person name="Habara T."/>
            <person name="Sakai H."/>
            <person name="Sato Y."/>
            <person name="Wilson G."/>
            <person name="Kumar K."/>
            <person name="McCouch S."/>
            <person name="Juretic N."/>
            <person name="Hoen D."/>
            <person name="Wright S."/>
            <person name="Bruskiewich R."/>
            <person name="Bureau T."/>
            <person name="Miyao A."/>
            <person name="Hirochika H."/>
            <person name="Nishikawa T."/>
            <person name="Kadowaki K."/>
            <person name="Sugiura M."/>
            <person name="Burr B."/>
            <person name="Sasaki T."/>
        </authorList>
    </citation>
    <scope>NUCLEOTIDE SEQUENCE [LARGE SCALE GENOMIC DNA]</scope>
    <source>
        <strain evidence="3">cv. Nipponbare</strain>
    </source>
</reference>
<sequence length="151" mass="17058">MVQSKGTIRKNLDIHVVIDRDWCTTSTSAFPAMPSLELARKEETQAPCSERHAIDKFWPQLLLLEDECRDLVHVVCEATRNMSPRQRRSRAPMSCPDGVWWAWCLYLPSSTTHSGGHHRGPAERERVVGGVVLIIGDEGDAMSSTRSYRLL</sequence>
<protein>
    <submittedName>
        <fullName evidence="2">Uncharacterized protein</fullName>
    </submittedName>
</protein>
<organism evidence="2 3">
    <name type="scientific">Oryza sativa subsp. japonica</name>
    <name type="common">Rice</name>
    <dbReference type="NCBI Taxonomy" id="39947"/>
    <lineage>
        <taxon>Eukaryota</taxon>
        <taxon>Viridiplantae</taxon>
        <taxon>Streptophyta</taxon>
        <taxon>Embryophyta</taxon>
        <taxon>Tracheophyta</taxon>
        <taxon>Spermatophyta</taxon>
        <taxon>Magnoliopsida</taxon>
        <taxon>Liliopsida</taxon>
        <taxon>Poales</taxon>
        <taxon>Poaceae</taxon>
        <taxon>BOP clade</taxon>
        <taxon>Oryzoideae</taxon>
        <taxon>Oryzeae</taxon>
        <taxon>Oryzinae</taxon>
        <taxon>Oryza</taxon>
        <taxon>Oryza sativa</taxon>
    </lineage>
</organism>
<reference evidence="1" key="1">
    <citation type="submission" date="2002-03" db="EMBL/GenBank/DDBJ databases">
        <title>Oryza sativa nipponbare(GA3) genomic DNA, chromosome 2, PAC clone:P0519B12.</title>
        <authorList>
            <person name="Sasaki T."/>
            <person name="Matsumoto T."/>
            <person name="Yamamoto K."/>
        </authorList>
    </citation>
    <scope>NUCLEOTIDE SEQUENCE</scope>
</reference>
<dbReference type="Proteomes" id="UP000000763">
    <property type="component" value="Chromosome 2"/>
</dbReference>
<accession>Q6K5Q9</accession>
<evidence type="ECO:0000313" key="1">
    <source>
        <dbReference type="EMBL" id="BAD21927.1"/>
    </source>
</evidence>
<reference evidence="2" key="2">
    <citation type="submission" date="2002-05" db="EMBL/GenBank/DDBJ databases">
        <title>Oryza sativa nipponbare(GA3) genomic DNA, chromosome 2, PAC clone:P0527E02.</title>
        <authorList>
            <person name="Sasaki T."/>
            <person name="Matsumoto T."/>
            <person name="Katayose Y."/>
        </authorList>
    </citation>
    <scope>NUCLEOTIDE SEQUENCE</scope>
</reference>
<evidence type="ECO:0000313" key="2">
    <source>
        <dbReference type="EMBL" id="BAD22066.1"/>
    </source>
</evidence>
<dbReference type="EMBL" id="AP005316">
    <property type="protein sequence ID" value="BAD22066.1"/>
    <property type="molecule type" value="Genomic_DNA"/>
</dbReference>
<dbReference type="AlphaFoldDB" id="Q6K5Q9"/>
<proteinExistence type="predicted"/>
<name>Q6K5Q9_ORYSJ</name>
<dbReference type="EMBL" id="AP004884">
    <property type="protein sequence ID" value="BAD21927.1"/>
    <property type="molecule type" value="Genomic_DNA"/>
</dbReference>
<reference evidence="3" key="4">
    <citation type="journal article" date="2008" name="Nucleic Acids Res.">
        <title>The rice annotation project database (RAP-DB): 2008 update.</title>
        <authorList>
            <consortium name="The rice annotation project (RAP)"/>
        </authorList>
    </citation>
    <scope>GENOME REANNOTATION</scope>
    <source>
        <strain evidence="3">cv. Nipponbare</strain>
    </source>
</reference>
<evidence type="ECO:0000313" key="3">
    <source>
        <dbReference type="Proteomes" id="UP000000763"/>
    </source>
</evidence>
<gene>
    <name evidence="1" type="ORF">P0519B12.5</name>
    <name evidence="2" type="ORF">P0527E02.45</name>
</gene>